<dbReference type="Proteomes" id="UP001152795">
    <property type="component" value="Unassembled WGS sequence"/>
</dbReference>
<organism evidence="2 3">
    <name type="scientific">Paramuricea clavata</name>
    <name type="common">Red gorgonian</name>
    <name type="synonym">Violescent sea-whip</name>
    <dbReference type="NCBI Taxonomy" id="317549"/>
    <lineage>
        <taxon>Eukaryota</taxon>
        <taxon>Metazoa</taxon>
        <taxon>Cnidaria</taxon>
        <taxon>Anthozoa</taxon>
        <taxon>Octocorallia</taxon>
        <taxon>Malacalcyonacea</taxon>
        <taxon>Plexauridae</taxon>
        <taxon>Paramuricea</taxon>
    </lineage>
</organism>
<dbReference type="Gene3D" id="3.10.129.10">
    <property type="entry name" value="Hotdog Thioesterase"/>
    <property type="match status" value="1"/>
</dbReference>
<evidence type="ECO:0000259" key="1">
    <source>
        <dbReference type="Pfam" id="PF20791"/>
    </source>
</evidence>
<keyword evidence="3" id="KW-1185">Reference proteome</keyword>
<dbReference type="InterPro" id="IPR029069">
    <property type="entry name" value="HotDog_dom_sf"/>
</dbReference>
<name>A0A7D9LRA7_PARCT</name>
<gene>
    <name evidence="2" type="ORF">PACLA_8A060295</name>
</gene>
<sequence>MLSTSKLIQQSLRNVRRFSTGSRNILSQKSSSSGEEKHVVVVPMATPFLPDRAGRLPLNMVPQLNEVGSFYAREQAVGQMFDDIAKNNLLSIAKTQEINVFPEFYQHWKTNDNLQIHCQLHDVGTKSFNMQFDIYDETSTIILCRNIRSIVVCDVKMKPHPIPKDALDYLKSNAFHEERYFIPPAFKSKSGDTYETNIIVRPSDLDIYFHVNQANYLEFMLDAAVSAARSGAYKSLKQDIAFASVDQIILDYARELCLDENVKIETWEDNEHPMKLCFEMSSGAKIAFQGSILLQEPLLKLSDEIKRKFPRAQEF</sequence>
<dbReference type="PANTHER" id="PTHR34487:SF1">
    <property type="entry name" value="ACYL-ACP THIOESTERASE"/>
    <property type="match status" value="1"/>
</dbReference>
<evidence type="ECO:0000313" key="2">
    <source>
        <dbReference type="EMBL" id="CAB4037435.1"/>
    </source>
</evidence>
<dbReference type="InterPro" id="IPR049427">
    <property type="entry name" value="Acyl-ACP_TE_C"/>
</dbReference>
<dbReference type="OrthoDB" id="5975054at2759"/>
<feature type="domain" description="Acyl-ACP thioesterase-like C-terminal" evidence="1">
    <location>
        <begin position="192"/>
        <end position="276"/>
    </location>
</feature>
<dbReference type="SUPFAM" id="SSF54637">
    <property type="entry name" value="Thioesterase/thiol ester dehydrase-isomerase"/>
    <property type="match status" value="2"/>
</dbReference>
<dbReference type="CDD" id="cd00586">
    <property type="entry name" value="4HBT"/>
    <property type="match status" value="1"/>
</dbReference>
<dbReference type="AlphaFoldDB" id="A0A7D9LRA7"/>
<reference evidence="2" key="1">
    <citation type="submission" date="2020-04" db="EMBL/GenBank/DDBJ databases">
        <authorList>
            <person name="Alioto T."/>
            <person name="Alioto T."/>
            <person name="Gomez Garrido J."/>
        </authorList>
    </citation>
    <scope>NUCLEOTIDE SEQUENCE</scope>
    <source>
        <strain evidence="2">A484AB</strain>
    </source>
</reference>
<comment type="caution">
    <text evidence="2">The sequence shown here is derived from an EMBL/GenBank/DDBJ whole genome shotgun (WGS) entry which is preliminary data.</text>
</comment>
<proteinExistence type="predicted"/>
<dbReference type="EMBL" id="CACRXK020023080">
    <property type="protein sequence ID" value="CAB4037435.1"/>
    <property type="molecule type" value="Genomic_DNA"/>
</dbReference>
<dbReference type="PANTHER" id="PTHR34487">
    <property type="entry name" value="ACYL-ACP THIOESTERASE"/>
    <property type="match status" value="1"/>
</dbReference>
<dbReference type="Pfam" id="PF20791">
    <property type="entry name" value="Acyl-ACP_TE_C"/>
    <property type="match status" value="1"/>
</dbReference>
<evidence type="ECO:0000313" key="3">
    <source>
        <dbReference type="Proteomes" id="UP001152795"/>
    </source>
</evidence>
<accession>A0A7D9LRA7</accession>
<protein>
    <submittedName>
        <fullName evidence="2">Uncharacterized protein LOC110990195</fullName>
    </submittedName>
</protein>